<keyword evidence="6" id="KW-1185">Reference proteome</keyword>
<dbReference type="SUPFAM" id="SSF160467">
    <property type="entry name" value="PH0987 N-terminal domain-like"/>
    <property type="match status" value="1"/>
</dbReference>
<organism evidence="5 6">
    <name type="scientific">Thalassomonas viridans</name>
    <dbReference type="NCBI Taxonomy" id="137584"/>
    <lineage>
        <taxon>Bacteria</taxon>
        <taxon>Pseudomonadati</taxon>
        <taxon>Pseudomonadota</taxon>
        <taxon>Gammaproteobacteria</taxon>
        <taxon>Alteromonadales</taxon>
        <taxon>Colwelliaceae</taxon>
        <taxon>Thalassomonas</taxon>
    </lineage>
</organism>
<protein>
    <submittedName>
        <fullName evidence="5">5-oxoprolinase subunit PxpB</fullName>
        <ecNumber evidence="5">3.5.2.9</ecNumber>
    </submittedName>
</protein>
<evidence type="ECO:0000256" key="2">
    <source>
        <dbReference type="ARBA" id="ARBA00022801"/>
    </source>
</evidence>
<name>A0AAF0C7W9_9GAMM</name>
<evidence type="ECO:0000256" key="3">
    <source>
        <dbReference type="ARBA" id="ARBA00022840"/>
    </source>
</evidence>
<dbReference type="Pfam" id="PF02682">
    <property type="entry name" value="CT_C_D"/>
    <property type="match status" value="1"/>
</dbReference>
<dbReference type="GO" id="GO:0005524">
    <property type="term" value="F:ATP binding"/>
    <property type="evidence" value="ECO:0007669"/>
    <property type="project" value="UniProtKB-KW"/>
</dbReference>
<reference evidence="5 6" key="1">
    <citation type="journal article" date="2015" name="Genome Announc.">
        <title>Draft Genome Sequences of Marine Isolates of Thalassomonas viridans and Thalassomonas actiniarum.</title>
        <authorList>
            <person name="Olonade I."/>
            <person name="van Zyl L.J."/>
            <person name="Trindade M."/>
        </authorList>
    </citation>
    <scope>NUCLEOTIDE SEQUENCE [LARGE SCALE GENOMIC DNA]</scope>
    <source>
        <strain evidence="5 6">XOM25</strain>
    </source>
</reference>
<dbReference type="EC" id="3.5.2.9" evidence="5"/>
<evidence type="ECO:0000256" key="1">
    <source>
        <dbReference type="ARBA" id="ARBA00022741"/>
    </source>
</evidence>
<dbReference type="Gene3D" id="3.30.1360.40">
    <property type="match status" value="1"/>
</dbReference>
<dbReference type="GO" id="GO:0017168">
    <property type="term" value="F:5-oxoprolinase (ATP-hydrolyzing) activity"/>
    <property type="evidence" value="ECO:0007669"/>
    <property type="project" value="UniProtKB-EC"/>
</dbReference>
<dbReference type="InterPro" id="IPR010016">
    <property type="entry name" value="PxpB"/>
</dbReference>
<dbReference type="KEGG" id="tvd:SG34_002205"/>
<dbReference type="InterPro" id="IPR003833">
    <property type="entry name" value="CT_C_D"/>
</dbReference>
<dbReference type="EMBL" id="CP059733">
    <property type="protein sequence ID" value="WDE05772.1"/>
    <property type="molecule type" value="Genomic_DNA"/>
</dbReference>
<accession>A0AAF0C7W9</accession>
<dbReference type="Proteomes" id="UP000032352">
    <property type="component" value="Chromosome"/>
</dbReference>
<gene>
    <name evidence="5" type="primary">pxpB</name>
    <name evidence="5" type="ORF">SG34_002205</name>
</gene>
<dbReference type="Gene3D" id="2.40.100.10">
    <property type="entry name" value="Cyclophilin-like"/>
    <property type="match status" value="1"/>
</dbReference>
<keyword evidence="3" id="KW-0067">ATP-binding</keyword>
<dbReference type="NCBIfam" id="TIGR00370">
    <property type="entry name" value="5-oxoprolinase subunit PxpB"/>
    <property type="match status" value="1"/>
</dbReference>
<dbReference type="PANTHER" id="PTHR34698">
    <property type="entry name" value="5-OXOPROLINASE SUBUNIT B"/>
    <property type="match status" value="1"/>
</dbReference>
<dbReference type="InterPro" id="IPR029000">
    <property type="entry name" value="Cyclophilin-like_dom_sf"/>
</dbReference>
<evidence type="ECO:0000313" key="5">
    <source>
        <dbReference type="EMBL" id="WDE05772.1"/>
    </source>
</evidence>
<dbReference type="PANTHER" id="PTHR34698:SF2">
    <property type="entry name" value="5-OXOPROLINASE SUBUNIT B"/>
    <property type="match status" value="1"/>
</dbReference>
<evidence type="ECO:0000259" key="4">
    <source>
        <dbReference type="SMART" id="SM00796"/>
    </source>
</evidence>
<proteinExistence type="predicted"/>
<dbReference type="AlphaFoldDB" id="A0AAF0C7W9"/>
<dbReference type="RefSeq" id="WP_044836681.1">
    <property type="nucleotide sequence ID" value="NZ_CP059733.1"/>
</dbReference>
<keyword evidence="1" id="KW-0547">Nucleotide-binding</keyword>
<feature type="domain" description="Carboxyltransferase" evidence="4">
    <location>
        <begin position="10"/>
        <end position="213"/>
    </location>
</feature>
<dbReference type="SMART" id="SM00796">
    <property type="entry name" value="AHS1"/>
    <property type="match status" value="1"/>
</dbReference>
<reference evidence="5 6" key="2">
    <citation type="journal article" date="2022" name="Mar. Drugs">
        <title>Bioassay-Guided Fractionation Leads to the Detection of Cholic Acid Generated by the Rare Thalassomonas sp.</title>
        <authorList>
            <person name="Pheiffer F."/>
            <person name="Schneider Y.K."/>
            <person name="Hansen E.H."/>
            <person name="Andersen J.H."/>
            <person name="Isaksson J."/>
            <person name="Busche T."/>
            <person name="R C."/>
            <person name="Kalinowski J."/>
            <person name="Zyl L.V."/>
            <person name="Trindade M."/>
        </authorList>
    </citation>
    <scope>NUCLEOTIDE SEQUENCE [LARGE SCALE GENOMIC DNA]</scope>
    <source>
        <strain evidence="5 6">XOM25</strain>
    </source>
</reference>
<sequence>MTQTDLKQEVSLEAVSENALLLTWQEKICPKQHRHIIACRDAIHRQFAGLVIDTVASYNSLMVYYHFQLISLEKFTEQLRQVTKQTRETGMGGTEGTILEIPVYYGGQAGWDLPHVAKQTSLSPEQVIALHQEPVYRAYALGFTPGFCYLGSLPSRLQLPRRAVPRASVPKGAVAIAGRQTAVYPNASPGGWHILGQTPAAMYTVTAQEFQPLITPGQLVRFKAINADTFTAMSGDLVPEGK</sequence>
<keyword evidence="2 5" id="KW-0378">Hydrolase</keyword>
<dbReference type="SUPFAM" id="SSF50891">
    <property type="entry name" value="Cyclophilin-like"/>
    <property type="match status" value="1"/>
</dbReference>
<evidence type="ECO:0000313" key="6">
    <source>
        <dbReference type="Proteomes" id="UP000032352"/>
    </source>
</evidence>